<protein>
    <submittedName>
        <fullName evidence="2">Uncharacterized protein</fullName>
    </submittedName>
</protein>
<evidence type="ECO:0000313" key="3">
    <source>
        <dbReference type="Proteomes" id="UP001165427"/>
    </source>
</evidence>
<feature type="region of interest" description="Disordered" evidence="1">
    <location>
        <begin position="61"/>
        <end position="85"/>
    </location>
</feature>
<dbReference type="Proteomes" id="UP001165427">
    <property type="component" value="Unassembled WGS sequence"/>
</dbReference>
<evidence type="ECO:0000313" key="2">
    <source>
        <dbReference type="EMBL" id="MCJ8499287.1"/>
    </source>
</evidence>
<dbReference type="AlphaFoldDB" id="A0AA41UI55"/>
<gene>
    <name evidence="2" type="ORF">MRX98_01760</name>
</gene>
<dbReference type="RefSeq" id="WP_246902474.1">
    <property type="nucleotide sequence ID" value="NZ_JALJRB010000001.1"/>
</dbReference>
<comment type="caution">
    <text evidence="2">The sequence shown here is derived from an EMBL/GenBank/DDBJ whole genome shotgun (WGS) entry which is preliminary data.</text>
</comment>
<proteinExistence type="predicted"/>
<feature type="compositionally biased region" description="Basic residues" evidence="1">
    <location>
        <begin position="69"/>
        <end position="85"/>
    </location>
</feature>
<keyword evidence="3" id="KW-1185">Reference proteome</keyword>
<evidence type="ECO:0000256" key="1">
    <source>
        <dbReference type="SAM" id="MobiDB-lite"/>
    </source>
</evidence>
<reference evidence="2" key="1">
    <citation type="submission" date="2022-04" db="EMBL/GenBank/DDBJ databases">
        <title>Desulfatitalea alkaliphila sp. nov., a novel anaerobic sulfate-reducing bacterium isolated from terrestrial mud volcano, Taman Peninsula, Russia.</title>
        <authorList>
            <person name="Khomyakova M.A."/>
            <person name="Merkel A.Y."/>
            <person name="Slobodkin A.I."/>
        </authorList>
    </citation>
    <scope>NUCLEOTIDE SEQUENCE</scope>
    <source>
        <strain evidence="2">M08but</strain>
    </source>
</reference>
<accession>A0AA41UI55</accession>
<name>A0AA41UI55_9BACT</name>
<sequence length="85" mass="9750">MTDELKFEVGGVYKNMKGPFEVVSIHRDDMVIRWGNGTEITTTVNLQKRIIERMAHEKTIKQQQAEKLKKAKAPKKKKAAPAKKK</sequence>
<dbReference type="EMBL" id="JALJRB010000001">
    <property type="protein sequence ID" value="MCJ8499287.1"/>
    <property type="molecule type" value="Genomic_DNA"/>
</dbReference>
<organism evidence="2 3">
    <name type="scientific">Desulfatitalea alkaliphila</name>
    <dbReference type="NCBI Taxonomy" id="2929485"/>
    <lineage>
        <taxon>Bacteria</taxon>
        <taxon>Pseudomonadati</taxon>
        <taxon>Thermodesulfobacteriota</taxon>
        <taxon>Desulfobacteria</taxon>
        <taxon>Desulfobacterales</taxon>
        <taxon>Desulfosarcinaceae</taxon>
        <taxon>Desulfatitalea</taxon>
    </lineage>
</organism>